<feature type="repeat" description="WD" evidence="7">
    <location>
        <begin position="631"/>
        <end position="672"/>
    </location>
</feature>
<dbReference type="SUPFAM" id="SSF50978">
    <property type="entry name" value="WD40 repeat-like"/>
    <property type="match status" value="1"/>
</dbReference>
<feature type="compositionally biased region" description="Pro residues" evidence="8">
    <location>
        <begin position="1834"/>
        <end position="1843"/>
    </location>
</feature>
<dbReference type="SUPFAM" id="SSF117289">
    <property type="entry name" value="Nucleoporin domain"/>
    <property type="match status" value="1"/>
</dbReference>
<dbReference type="CDD" id="cd00200">
    <property type="entry name" value="WD40"/>
    <property type="match status" value="2"/>
</dbReference>
<dbReference type="PROSITE" id="PS00678">
    <property type="entry name" value="WD_REPEATS_1"/>
    <property type="match status" value="3"/>
</dbReference>
<dbReference type="InterPro" id="IPR015943">
    <property type="entry name" value="WD40/YVTN_repeat-like_dom_sf"/>
</dbReference>
<feature type="repeat" description="WD" evidence="7">
    <location>
        <begin position="193"/>
        <end position="227"/>
    </location>
</feature>
<comment type="similarity">
    <text evidence="6">Belongs to the WD repeat WDR3/UTP12 family.</text>
</comment>
<comment type="caution">
    <text evidence="10">The sequence shown here is derived from an EMBL/GenBank/DDBJ whole genome shotgun (WGS) entry which is preliminary data.</text>
</comment>
<dbReference type="SMART" id="SM00320">
    <property type="entry name" value="WD40"/>
    <property type="match status" value="12"/>
</dbReference>
<keyword evidence="4" id="KW-0677">Repeat</keyword>
<evidence type="ECO:0000256" key="8">
    <source>
        <dbReference type="SAM" id="MobiDB-lite"/>
    </source>
</evidence>
<dbReference type="CDD" id="cd12148">
    <property type="entry name" value="fungal_TF_MHR"/>
    <property type="match status" value="1"/>
</dbReference>
<feature type="compositionally biased region" description="Low complexity" evidence="8">
    <location>
        <begin position="1708"/>
        <end position="1717"/>
    </location>
</feature>
<gene>
    <name evidence="10" type="ORF">AAE3_LOCUS2063</name>
</gene>
<evidence type="ECO:0000256" key="1">
    <source>
        <dbReference type="ARBA" id="ARBA00004604"/>
    </source>
</evidence>
<evidence type="ECO:0000256" key="2">
    <source>
        <dbReference type="ARBA" id="ARBA00022574"/>
    </source>
</evidence>
<dbReference type="GO" id="GO:0000981">
    <property type="term" value="F:DNA-binding transcription factor activity, RNA polymerase II-specific"/>
    <property type="evidence" value="ECO:0007669"/>
    <property type="project" value="InterPro"/>
</dbReference>
<feature type="domain" description="Zn(2)-C6 fungal-type" evidence="9">
    <location>
        <begin position="1005"/>
        <end position="1034"/>
    </location>
</feature>
<dbReference type="Gene3D" id="2.130.10.10">
    <property type="entry name" value="YVTN repeat-like/Quinoprotein amine dehydrogenase"/>
    <property type="match status" value="4"/>
</dbReference>
<dbReference type="GO" id="GO:0030515">
    <property type="term" value="F:snoRNA binding"/>
    <property type="evidence" value="ECO:0007669"/>
    <property type="project" value="TreeGrafter"/>
</dbReference>
<feature type="region of interest" description="Disordered" evidence="8">
    <location>
        <begin position="1833"/>
        <end position="1853"/>
    </location>
</feature>
<dbReference type="GO" id="GO:0003677">
    <property type="term" value="F:DNA binding"/>
    <property type="evidence" value="ECO:0007669"/>
    <property type="project" value="InterPro"/>
</dbReference>
<dbReference type="GO" id="GO:0030490">
    <property type="term" value="P:maturation of SSU-rRNA"/>
    <property type="evidence" value="ECO:0007669"/>
    <property type="project" value="TreeGrafter"/>
</dbReference>
<feature type="compositionally biased region" description="Low complexity" evidence="8">
    <location>
        <begin position="1664"/>
        <end position="1690"/>
    </location>
</feature>
<sequence length="1853" mass="206181">MVQSYLRHGPTQAFGLVCSSSSNSVFDGKLAYVPALEDVLVWDVKKGQMVSMWHETGHREEVTCIVQSQNPDSFAVGYADGSIRLWSASTGSVVTTFNGHRKAITALAFDKTGTRLASGSQDTDLILWDIVGEAGLYRLRGHRDQITAIQFLTIADNQPSTLTAAATGLLLTASKDTFMKVWDLSIQHCTQTVVAHRSEIWSLDVNEDQEVVFTGSGEGELKAWKIDHRALASGLRETETGEVAKMVHPISSLPLASKHRVSQIKFHPTRPYLAVQSHDRSVEIFRIRTEEEIQKKRLRRKKRAKEKKQQEQGKASSNNNKKGDAEMEVDDNANLTMESNLVDYFTPHLVVRASGKIRSFDFGSKEPTAKSSVQLFVALSSNAIEVYNIPPPAKSKEELPEATRSYSVDLPGHRTDVRALSLSSDDQILASASNGSLKIWNMKTTQCIRTMECGYAICSTFLPGDRHIAIGTKSGEILIYDIGSSTLIETIKAHASTVWSMHMRADGQALVTGSADKDIKFWEFEHRDSTDDSIQSGKLLSLVHIRTLKMLDEVLSVKYSPNSKFLAVALLDSTVKVFYQDSLKFFLSLYGHKLPVLSMDISDDSKLIVTCSADKNVKIWGLDFGDCHKSIFAHDESVMQVAFEKGTHYFWTVGKDKLLKYWDGDKSEGIQKLEGHHGEVWALALSHHGNFVVTGSHDKSIRVWEKLDEPLFLEEEREKELERLYESGIADSLNHVGAPIGSGAEGGPVNGASEAEVGAVTKQTTETLMAGERIMEALDLADTERQTFKEYEEAMSQLSEDDAMRMQPPPRNAILTAYDLEPEAWVLRVVERIPATALQDALLVLPFGKVVSLMVYLDIWAQKLQGWNITLVSRIMFFLLKTHHRQIVANRIMRTTLIPLRKHLRAALQQQKDVIGYNLAALHFIRRKNDLERVAQFYEEEGMDEEKVKARIAEGLLRLLHHPVPFFAPTSMPADPTHNPSVRRAFRKLATDDEIDSRRARGEISCAECRRLKLKCDKKLPCSSCIRRGCPSICPNGSLSTGQGTRFVLADTTQLHQRIAEMGQRIRQLEDALAIFQAGVSNETHPLLREELLSIKFGPEKGQVPDKKPSATRESPEPLLNAFGTLTIGDNGEAKYFGPSAGAETLFMAGADLERSYEDYSEPVALDILRQSASFPFGPDGDIEKHLEFFLDHLPEEPRAWSLAETYLEQAAWAFSPIMRDELIEDFITPIYKAVKERKNTGTYTSSLVSAHKLAALYLVFALGALVDLTLTPYNSDAEVYYHLSRGCLSVRFVFDSPEIATIQAVLLMANYHGMAGKRYTMDSSWSLASLGSKLAQSVGLHRDSSRWNLDQKVVQRRRALFWEMFSAEHFYSLALGRPPSIRMSYVDCEFPDDEDTTVDAEGNTTVGYYRWKYEFTKEIFTLVTELTLDAQAPKYQTVLDLDRKLREKPLPAHLNIFVSPEDEECTPSVYMKRCLLSQYRSVTLLFLHRSFFAQAILDHPSNPLQSPYAPSFLAAYRCASGVIKSSLNHYERFPRLCARWWGVWTHLFSAAIIVGSIVIKSPSSSMASSAFIELGLACDMFEKGASQSRRVRSGHAILNKMREKAFQVYSQFRSGNIPSSRLLSVGKPDYGNDELALFGGQTKVLVVNLLNTWNKHKLCEQLSSSSSSTTPPSVSSPSSESESRGTPSSDVCRQVHPSLVEYLSIFPPSSASNSPPEAKDTALSFDSSVPRTSPPIAQTSLTPVASTSMGQPHVNAEQQKALNPPSRTSHVASSSYLPMLGGIPAQPEVKANQATDLLDLGMVMAGGESGMDEQWMSFMRESGFLQVNESVGMPPPGSPYPPDMNSGGQHRF</sequence>
<dbReference type="Pfam" id="PF04003">
    <property type="entry name" value="Utp12"/>
    <property type="match status" value="1"/>
</dbReference>
<feature type="region of interest" description="Disordered" evidence="8">
    <location>
        <begin position="1708"/>
        <end position="1740"/>
    </location>
</feature>
<dbReference type="FunFam" id="2.130.10.10:FF:000157">
    <property type="entry name" value="WD repeat domain 3"/>
    <property type="match status" value="1"/>
</dbReference>
<evidence type="ECO:0000256" key="7">
    <source>
        <dbReference type="PROSITE-ProRule" id="PRU00221"/>
    </source>
</evidence>
<dbReference type="SUPFAM" id="SSF57701">
    <property type="entry name" value="Zn2/Cys6 DNA-binding domain"/>
    <property type="match status" value="1"/>
</dbReference>
<feature type="repeat" description="WD" evidence="7">
    <location>
        <begin position="55"/>
        <end position="96"/>
    </location>
</feature>
<feature type="repeat" description="WD" evidence="7">
    <location>
        <begin position="410"/>
        <end position="450"/>
    </location>
</feature>
<keyword evidence="5" id="KW-0539">Nucleus</keyword>
<dbReference type="PROSITE" id="PS50294">
    <property type="entry name" value="WD_REPEATS_REGION"/>
    <property type="match status" value="7"/>
</dbReference>
<evidence type="ECO:0000256" key="3">
    <source>
        <dbReference type="ARBA" id="ARBA00022723"/>
    </source>
</evidence>
<dbReference type="InterPro" id="IPR001138">
    <property type="entry name" value="Zn2Cys6_DnaBD"/>
</dbReference>
<dbReference type="InterPro" id="IPR051570">
    <property type="entry name" value="TBC1_cilium_biogenesis"/>
</dbReference>
<accession>A0A8S0W720</accession>
<feature type="compositionally biased region" description="Polar residues" evidence="8">
    <location>
        <begin position="1725"/>
        <end position="1740"/>
    </location>
</feature>
<dbReference type="GO" id="GO:0008270">
    <property type="term" value="F:zinc ion binding"/>
    <property type="evidence" value="ECO:0007669"/>
    <property type="project" value="InterPro"/>
</dbReference>
<feature type="region of interest" description="Disordered" evidence="8">
    <location>
        <begin position="1662"/>
        <end position="1692"/>
    </location>
</feature>
<dbReference type="InterPro" id="IPR036864">
    <property type="entry name" value="Zn2-C6_fun-type_DNA-bd_sf"/>
</dbReference>
<feature type="repeat" description="WD" evidence="7">
    <location>
        <begin position="491"/>
        <end position="532"/>
    </location>
</feature>
<dbReference type="Proteomes" id="UP000467700">
    <property type="component" value="Unassembled WGS sequence"/>
</dbReference>
<dbReference type="SMART" id="SM00066">
    <property type="entry name" value="GAL4"/>
    <property type="match status" value="1"/>
</dbReference>
<dbReference type="FunFam" id="2.130.10.10:FF:000178">
    <property type="entry name" value="WD repeat domain 3"/>
    <property type="match status" value="1"/>
</dbReference>
<dbReference type="EMBL" id="CACVBS010000028">
    <property type="protein sequence ID" value="CAA7259666.1"/>
    <property type="molecule type" value="Genomic_DNA"/>
</dbReference>
<dbReference type="Pfam" id="PF00172">
    <property type="entry name" value="Zn_clus"/>
    <property type="match status" value="1"/>
</dbReference>
<reference evidence="10 11" key="1">
    <citation type="submission" date="2020-01" db="EMBL/GenBank/DDBJ databases">
        <authorList>
            <person name="Gupta K D."/>
        </authorList>
    </citation>
    <scope>NUCLEOTIDE SEQUENCE [LARGE SCALE GENOMIC DNA]</scope>
</reference>
<evidence type="ECO:0000313" key="10">
    <source>
        <dbReference type="EMBL" id="CAA7259666.1"/>
    </source>
</evidence>
<evidence type="ECO:0000313" key="11">
    <source>
        <dbReference type="Proteomes" id="UP000467700"/>
    </source>
</evidence>
<dbReference type="PROSITE" id="PS50048">
    <property type="entry name" value="ZN2_CY6_FUNGAL_2"/>
    <property type="match status" value="1"/>
</dbReference>
<dbReference type="InterPro" id="IPR019775">
    <property type="entry name" value="WD40_repeat_CS"/>
</dbReference>
<feature type="compositionally biased region" description="Basic residues" evidence="8">
    <location>
        <begin position="296"/>
        <end position="306"/>
    </location>
</feature>
<organism evidence="10 11">
    <name type="scientific">Cyclocybe aegerita</name>
    <name type="common">Black poplar mushroom</name>
    <name type="synonym">Agrocybe aegerita</name>
    <dbReference type="NCBI Taxonomy" id="1973307"/>
    <lineage>
        <taxon>Eukaryota</taxon>
        <taxon>Fungi</taxon>
        <taxon>Dikarya</taxon>
        <taxon>Basidiomycota</taxon>
        <taxon>Agaricomycotina</taxon>
        <taxon>Agaricomycetes</taxon>
        <taxon>Agaricomycetidae</taxon>
        <taxon>Agaricales</taxon>
        <taxon>Agaricineae</taxon>
        <taxon>Bolbitiaceae</taxon>
        <taxon>Cyclocybe</taxon>
    </lineage>
</organism>
<dbReference type="Pfam" id="PF25173">
    <property type="entry name" value="Beta-prop_WDR3_1st"/>
    <property type="match status" value="1"/>
</dbReference>
<evidence type="ECO:0000256" key="4">
    <source>
        <dbReference type="ARBA" id="ARBA00022737"/>
    </source>
</evidence>
<feature type="repeat" description="WD" evidence="7">
    <location>
        <begin position="673"/>
        <end position="705"/>
    </location>
</feature>
<feature type="repeat" description="WD" evidence="7">
    <location>
        <begin position="97"/>
        <end position="130"/>
    </location>
</feature>
<proteinExistence type="inferred from homology"/>
<dbReference type="Pfam" id="PF04082">
    <property type="entry name" value="Fungal_trans"/>
    <property type="match status" value="1"/>
</dbReference>
<dbReference type="OrthoDB" id="407922at2759"/>
<dbReference type="InterPro" id="IPR001680">
    <property type="entry name" value="WD40_rpt"/>
</dbReference>
<dbReference type="PANTHER" id="PTHR19853:SF0">
    <property type="entry name" value="WD REPEAT-CONTAINING PROTEIN 3"/>
    <property type="match status" value="1"/>
</dbReference>
<dbReference type="PROSITE" id="PS50082">
    <property type="entry name" value="WD_REPEATS_2"/>
    <property type="match status" value="8"/>
</dbReference>
<dbReference type="InterPro" id="IPR007148">
    <property type="entry name" value="SSU_processome_Utp12"/>
</dbReference>
<dbReference type="InterPro" id="IPR036322">
    <property type="entry name" value="WD40_repeat_dom_sf"/>
</dbReference>
<dbReference type="GO" id="GO:0006351">
    <property type="term" value="P:DNA-templated transcription"/>
    <property type="evidence" value="ECO:0007669"/>
    <property type="project" value="InterPro"/>
</dbReference>
<protein>
    <recommendedName>
        <fullName evidence="9">Zn(2)-C6 fungal-type domain-containing protein</fullName>
    </recommendedName>
</protein>
<evidence type="ECO:0000259" key="9">
    <source>
        <dbReference type="PROSITE" id="PS50048"/>
    </source>
</evidence>
<feature type="repeat" description="WD" evidence="7">
    <location>
        <begin position="589"/>
        <end position="630"/>
    </location>
</feature>
<feature type="region of interest" description="Disordered" evidence="8">
    <location>
        <begin position="296"/>
        <end position="326"/>
    </location>
</feature>
<dbReference type="SMART" id="SM00906">
    <property type="entry name" value="Fungal_trans"/>
    <property type="match status" value="1"/>
</dbReference>
<evidence type="ECO:0000256" key="5">
    <source>
        <dbReference type="ARBA" id="ARBA00023242"/>
    </source>
</evidence>
<dbReference type="Gene3D" id="4.10.240.10">
    <property type="entry name" value="Zn(2)-C6 fungal-type DNA-binding domain"/>
    <property type="match status" value="1"/>
</dbReference>
<dbReference type="CDD" id="cd00067">
    <property type="entry name" value="GAL4"/>
    <property type="match status" value="1"/>
</dbReference>
<dbReference type="GO" id="GO:0032040">
    <property type="term" value="C:small-subunit processome"/>
    <property type="evidence" value="ECO:0007669"/>
    <property type="project" value="TreeGrafter"/>
</dbReference>
<keyword evidence="2 7" id="KW-0853">WD repeat</keyword>
<dbReference type="GO" id="GO:0034388">
    <property type="term" value="C:Pwp2p-containing subcomplex of 90S preribosome"/>
    <property type="evidence" value="ECO:0007669"/>
    <property type="project" value="TreeGrafter"/>
</dbReference>
<keyword evidence="3" id="KW-0479">Metal-binding</keyword>
<dbReference type="Pfam" id="PF25172">
    <property type="entry name" value="Beta-prop_WDR3_2nd"/>
    <property type="match status" value="1"/>
</dbReference>
<dbReference type="PANTHER" id="PTHR19853">
    <property type="entry name" value="WD REPEAT CONTAINING PROTEIN 3 WDR3"/>
    <property type="match status" value="1"/>
</dbReference>
<evidence type="ECO:0000256" key="6">
    <source>
        <dbReference type="ARBA" id="ARBA00038229"/>
    </source>
</evidence>
<dbReference type="PROSITE" id="PS00463">
    <property type="entry name" value="ZN2_CY6_FUNGAL_1"/>
    <property type="match status" value="1"/>
</dbReference>
<dbReference type="InterPro" id="IPR007219">
    <property type="entry name" value="XnlR_reg_dom"/>
</dbReference>
<name>A0A8S0W720_CYCAE</name>
<keyword evidence="11" id="KW-1185">Reference proteome</keyword>
<comment type="subcellular location">
    <subcellularLocation>
        <location evidence="1">Nucleus</location>
        <location evidence="1">Nucleolus</location>
    </subcellularLocation>
</comment>